<evidence type="ECO:0000313" key="9">
    <source>
        <dbReference type="EMBL" id="AEO16190.1"/>
    </source>
</evidence>
<keyword evidence="5 7" id="KW-0426">Late protein</keyword>
<dbReference type="GO" id="GO:0005198">
    <property type="term" value="F:structural molecule activity"/>
    <property type="evidence" value="ECO:0007669"/>
    <property type="project" value="UniProtKB-UniRule"/>
</dbReference>
<feature type="disulfide bond" description="Interchain (with Cys-437)" evidence="7">
    <location>
        <position position="182"/>
    </location>
</feature>
<evidence type="ECO:0000256" key="6">
    <source>
        <dbReference type="ARBA" id="ARBA00023296"/>
    </source>
</evidence>
<keyword evidence="8" id="KW-1145">T=7 icosahedral capsid protein</keyword>
<keyword evidence="6 7" id="KW-1160">Virus entry into host cell</keyword>
<keyword evidence="4 7" id="KW-0946">Virion</keyword>
<gene>
    <name evidence="7 8" type="primary">L1</name>
</gene>
<sequence>MSFNFFQMALWLRSNNKLYIPPTPVARILSTDDYITRTNVYYHANSERLLTVGHPYYEQRSSDGNTITIPKVSANQFRVFRILLPDPNKFAFPDPSFYNFERERLVWAVLGIEVGRGQPLGVGLSGNPLFNKYEDTENPSTYVTDLADDQRLNMSFDVKQTQTFILGCVPAKGEHWTAGTPCEETPVAAGDCPPLELVDSIIEDGDMVDIGFGAMDFRILQQTKSDVPLDISNSVCKYPDYIQMNGDPYGDSLFFFARREQMYARHFMNRAGEEGEAVPPSLIFKPKSGDPRETLGNVDYFATPSGSLVSSDAQIFNRPYWIQRTQGKNNGICWANQLFLTIVDNTRGTNLSISRSHTTSATEYTASNFRQFLRHVEEFEISIIVQLCKVPLSTDVLSHIYAMNPAILEDWNLGVNIPSSLSIEDKYRYIKSFATPCPDTQPAKEPVDPFAKYNFWLLDFQERMSADLDQYSLGRKFIYQSGLFTSPADLTTPRTVASKRKRRVRTVGK</sequence>
<keyword evidence="7" id="KW-1164">Virus endocytosis by host</keyword>
<dbReference type="InterPro" id="IPR011222">
    <property type="entry name" value="dsDNA_vir_gr_I_capsid"/>
</dbReference>
<comment type="subcellular location">
    <subcellularLocation>
        <location evidence="7">Virion</location>
    </subcellularLocation>
    <subcellularLocation>
        <location evidence="7">Host nucleus</location>
    </subcellularLocation>
</comment>
<dbReference type="RefSeq" id="YP_004857841.1">
    <property type="nucleotide sequence ID" value="NC_016013.1"/>
</dbReference>
<dbReference type="SUPFAM" id="SSF88648">
    <property type="entry name" value="Group I dsDNA viruses"/>
    <property type="match status" value="1"/>
</dbReference>
<dbReference type="KEGG" id="vg:11175057"/>
<keyword evidence="3 7" id="KW-1161">Viral attachment to host cell</keyword>
<evidence type="ECO:0000256" key="2">
    <source>
        <dbReference type="ARBA" id="ARBA00022581"/>
    </source>
</evidence>
<dbReference type="GO" id="GO:0042025">
    <property type="term" value="C:host cell nucleus"/>
    <property type="evidence" value="ECO:0007669"/>
    <property type="project" value="UniProtKB-SubCell"/>
</dbReference>
<dbReference type="InterPro" id="IPR002210">
    <property type="entry name" value="Capsid_L1_Papillomavir"/>
</dbReference>
<evidence type="ECO:0000256" key="5">
    <source>
        <dbReference type="ARBA" id="ARBA00022921"/>
    </source>
</evidence>
<evidence type="ECO:0000256" key="3">
    <source>
        <dbReference type="ARBA" id="ARBA00022804"/>
    </source>
</evidence>
<dbReference type="Gene3D" id="2.60.175.20">
    <property type="entry name" value="Major capsid L1 (late) superfamily, Papillomavirus"/>
    <property type="match status" value="2"/>
</dbReference>
<dbReference type="GO" id="GO:0039620">
    <property type="term" value="C:T=7 icosahedral viral capsid"/>
    <property type="evidence" value="ECO:0007669"/>
    <property type="project" value="UniProtKB-UniRule"/>
</dbReference>
<keyword evidence="7" id="KW-1162">Viral penetration into host cytoplasm</keyword>
<dbReference type="GO" id="GO:0019062">
    <property type="term" value="P:virion attachment to host cell"/>
    <property type="evidence" value="ECO:0007669"/>
    <property type="project" value="UniProtKB-UniRule"/>
</dbReference>
<dbReference type="HAMAP" id="MF_04002">
    <property type="entry name" value="PPV_L1"/>
    <property type="match status" value="1"/>
</dbReference>
<keyword evidence="7" id="KW-1048">Host nucleus</keyword>
<evidence type="ECO:0000313" key="10">
    <source>
        <dbReference type="Proteomes" id="UP000052088"/>
    </source>
</evidence>
<comment type="function">
    <text evidence="7 8">Forms an icosahedral capsid with a T=7 symmetry and a 50 nm diameter. The capsid is composed of 72 pentamers linked to each other by disulfide bonds and associated with L2 proteins. Binds to heparan sulfate proteoglycans on cell surface of basal layer keratinocytes to provide initial virion attachment. This binding mediates a conformational change in the virus capsid that facilitates efficient infection. The virion enters the host cell via endocytosis. During virus trafficking, L1 protein dissociates from the viral DNA and the genomic DNA is released to the host nucleus. The virion assembly takes place within the cell nucleus. Encapsulates the genomic DNA together with protein L2.</text>
</comment>
<evidence type="ECO:0000256" key="4">
    <source>
        <dbReference type="ARBA" id="ARBA00022844"/>
    </source>
</evidence>
<dbReference type="InterPro" id="IPR036973">
    <property type="entry name" value="Capsid_L1_sf_Papillomavir"/>
</dbReference>
<dbReference type="EMBL" id="HQ262535">
    <property type="protein sequence ID" value="AEO16190.1"/>
    <property type="molecule type" value="Genomic_DNA"/>
</dbReference>
<comment type="similarity">
    <text evidence="7 8">Belongs to the papillomaviridae L1 protein family.</text>
</comment>
<feature type="disulfide bond" description="Interchain (with Cys-182)" evidence="7">
    <location>
        <position position="437"/>
    </location>
</feature>
<evidence type="ECO:0000256" key="8">
    <source>
        <dbReference type="RuleBase" id="RU361248"/>
    </source>
</evidence>
<dbReference type="GO" id="GO:0075509">
    <property type="term" value="P:endocytosis involved in viral entry into host cell"/>
    <property type="evidence" value="ECO:0007669"/>
    <property type="project" value="UniProtKB-KW"/>
</dbReference>
<evidence type="ECO:0000256" key="1">
    <source>
        <dbReference type="ARBA" id="ARBA00022561"/>
    </source>
</evidence>
<keyword evidence="10" id="KW-1185">Reference proteome</keyword>
<organism evidence="9 10">
    <name type="scientific">Morelia spilota papillomavirus 1</name>
    <dbReference type="NCBI Taxonomy" id="1081054"/>
    <lineage>
        <taxon>Viruses</taxon>
        <taxon>Monodnaviria</taxon>
        <taxon>Shotokuvirae</taxon>
        <taxon>Cossaviricota</taxon>
        <taxon>Papovaviricetes</taxon>
        <taxon>Zurhausenvirales</taxon>
        <taxon>Papillomaviridae</taxon>
        <taxon>Firstpapillomavirinae</taxon>
        <taxon>Dyomupapillomavirus</taxon>
        <taxon>Dyomupapillomavirus 1</taxon>
    </lineage>
</organism>
<proteinExistence type="inferred from homology"/>
<dbReference type="Pfam" id="PF00500">
    <property type="entry name" value="Late_protein_L1"/>
    <property type="match status" value="1"/>
</dbReference>
<keyword evidence="2 7" id="KW-0945">Host-virus interaction</keyword>
<keyword evidence="7" id="KW-1015">Disulfide bond</keyword>
<dbReference type="PRINTS" id="PR00865">
    <property type="entry name" value="HPVCAPSIDL1"/>
</dbReference>
<evidence type="ECO:0000256" key="7">
    <source>
        <dbReference type="HAMAP-Rule" id="MF_04002"/>
    </source>
</evidence>
<protein>
    <recommendedName>
        <fullName evidence="7 8">Major capsid protein L1</fullName>
    </recommendedName>
</protein>
<name>G3DRD6_9PAPI</name>
<dbReference type="OrthoDB" id="5037at10239"/>
<accession>G3DRD6</accession>
<reference evidence="9 10" key="1">
    <citation type="journal article" date="2011" name="Virol. J.">
        <title>Novel snake papillomavirus does not cluster with other non-mammalian papillomaviruses.</title>
        <authorList>
            <person name="Lange C.E."/>
            <person name="Favrot C."/>
            <person name="Ackermann M."/>
            <person name="Gull J."/>
            <person name="Vetsch E."/>
            <person name="Tobler K."/>
        </authorList>
    </citation>
    <scope>NUCLEOTIDE SEQUENCE [LARGE SCALE GENOMIC DNA]</scope>
    <source>
        <strain evidence="10">Isolate Zurich 2009</strain>
    </source>
</reference>
<dbReference type="Proteomes" id="UP000052088">
    <property type="component" value="Segment"/>
</dbReference>
<keyword evidence="1 7" id="KW-0167">Capsid protein</keyword>
<comment type="subunit">
    <text evidence="7">Self-assembles into homopentamers. The capsid has an icosahedral symmetry and consists of 72 capsomers, with each capsomer being a pentamer of L1. Interacts with the minor capsid protein L2; this interaction is necessary for viral genome encapsidation. Interacts with protein E2; this interaction enhances E2-dependent replication and transcription activation.</text>
</comment>